<dbReference type="GO" id="GO:0016491">
    <property type="term" value="F:oxidoreductase activity"/>
    <property type="evidence" value="ECO:0007669"/>
    <property type="project" value="InterPro"/>
</dbReference>
<dbReference type="InterPro" id="IPR036249">
    <property type="entry name" value="Thioredoxin-like_sf"/>
</dbReference>
<organism evidence="8 9">
    <name type="scientific">Candidatus Borkfalkia faecipullorum</name>
    <dbReference type="NCBI Taxonomy" id="2838510"/>
    <lineage>
        <taxon>Bacteria</taxon>
        <taxon>Bacillati</taxon>
        <taxon>Bacillota</taxon>
        <taxon>Clostridia</taxon>
        <taxon>Christensenellales</taxon>
        <taxon>Christensenellaceae</taxon>
        <taxon>Candidatus Borkfalkia</taxon>
    </lineage>
</organism>
<keyword evidence="2 7" id="KW-0001">2Fe-2S</keyword>
<keyword evidence="4 7" id="KW-0408">Iron</keyword>
<comment type="similarity">
    <text evidence="1">Belongs to the complex I 24 kDa subunit family.</text>
</comment>
<comment type="cofactor">
    <cofactor evidence="6">
        <name>[2Fe-2S] cluster</name>
        <dbReference type="ChEBI" id="CHEBI:190135"/>
    </cofactor>
</comment>
<keyword evidence="5 7" id="KW-0411">Iron-sulfur</keyword>
<evidence type="ECO:0000256" key="6">
    <source>
        <dbReference type="ARBA" id="ARBA00034078"/>
    </source>
</evidence>
<dbReference type="PIRSF" id="PIRSF000216">
    <property type="entry name" value="NADH_DH_24kDa"/>
    <property type="match status" value="1"/>
</dbReference>
<dbReference type="InterPro" id="IPR002023">
    <property type="entry name" value="NuoE-like"/>
</dbReference>
<dbReference type="InterPro" id="IPR041921">
    <property type="entry name" value="NuoE_N"/>
</dbReference>
<evidence type="ECO:0000256" key="7">
    <source>
        <dbReference type="PIRSR" id="PIRSR000216-1"/>
    </source>
</evidence>
<comment type="cofactor">
    <cofactor evidence="7">
        <name>[2Fe-2S] cluster</name>
        <dbReference type="ChEBI" id="CHEBI:190135"/>
    </cofactor>
    <text evidence="7">Binds 1 [2Fe-2S] cluster.</text>
</comment>
<protein>
    <submittedName>
        <fullName evidence="8">NAD(P)H-dependent oxidoreductase subunit E</fullName>
    </submittedName>
</protein>
<feature type="binding site" evidence="7">
    <location>
        <position position="137"/>
    </location>
    <ligand>
        <name>[2Fe-2S] cluster</name>
        <dbReference type="ChEBI" id="CHEBI:190135"/>
    </ligand>
</feature>
<feature type="binding site" evidence="7">
    <location>
        <position position="97"/>
    </location>
    <ligand>
        <name>[2Fe-2S] cluster</name>
        <dbReference type="ChEBI" id="CHEBI:190135"/>
    </ligand>
</feature>
<reference evidence="8" key="2">
    <citation type="submission" date="2021-04" db="EMBL/GenBank/DDBJ databases">
        <authorList>
            <person name="Gilroy R."/>
        </authorList>
    </citation>
    <scope>NUCLEOTIDE SEQUENCE</scope>
    <source>
        <strain evidence="8">811</strain>
    </source>
</reference>
<dbReference type="EMBL" id="DXFX01000005">
    <property type="protein sequence ID" value="HIX06908.1"/>
    <property type="molecule type" value="Genomic_DNA"/>
</dbReference>
<dbReference type="Gene3D" id="1.10.10.1590">
    <property type="entry name" value="NADH-quinone oxidoreductase subunit E"/>
    <property type="match status" value="1"/>
</dbReference>
<dbReference type="CDD" id="cd03064">
    <property type="entry name" value="TRX_Fd_NuoE"/>
    <property type="match status" value="1"/>
</dbReference>
<accession>A0A9D2AEJ6</accession>
<gene>
    <name evidence="8" type="ORF">H9741_00365</name>
</gene>
<dbReference type="GO" id="GO:0046872">
    <property type="term" value="F:metal ion binding"/>
    <property type="evidence" value="ECO:0007669"/>
    <property type="project" value="UniProtKB-KW"/>
</dbReference>
<evidence type="ECO:0000256" key="1">
    <source>
        <dbReference type="ARBA" id="ARBA00010643"/>
    </source>
</evidence>
<dbReference type="GO" id="GO:0051537">
    <property type="term" value="F:2 iron, 2 sulfur cluster binding"/>
    <property type="evidence" value="ECO:0007669"/>
    <property type="project" value="UniProtKB-KW"/>
</dbReference>
<evidence type="ECO:0000313" key="8">
    <source>
        <dbReference type="EMBL" id="HIX06908.1"/>
    </source>
</evidence>
<keyword evidence="3 7" id="KW-0479">Metal-binding</keyword>
<dbReference type="PANTHER" id="PTHR43342">
    <property type="entry name" value="NADH-QUINONE OXIDOREDUCTASE, E SUBUNIT"/>
    <property type="match status" value="1"/>
</dbReference>
<evidence type="ECO:0000256" key="3">
    <source>
        <dbReference type="ARBA" id="ARBA00022723"/>
    </source>
</evidence>
<evidence type="ECO:0000256" key="5">
    <source>
        <dbReference type="ARBA" id="ARBA00023014"/>
    </source>
</evidence>
<feature type="binding site" evidence="7">
    <location>
        <position position="133"/>
    </location>
    <ligand>
        <name>[2Fe-2S] cluster</name>
        <dbReference type="ChEBI" id="CHEBI:190135"/>
    </ligand>
</feature>
<comment type="caution">
    <text evidence="8">The sequence shown here is derived from an EMBL/GenBank/DDBJ whole genome shotgun (WGS) entry which is preliminary data.</text>
</comment>
<dbReference type="Gene3D" id="3.40.30.10">
    <property type="entry name" value="Glutaredoxin"/>
    <property type="match status" value="1"/>
</dbReference>
<dbReference type="AlphaFoldDB" id="A0A9D2AEJ6"/>
<name>A0A9D2AEJ6_9FIRM</name>
<feature type="binding site" evidence="7">
    <location>
        <position position="92"/>
    </location>
    <ligand>
        <name>[2Fe-2S] cluster</name>
        <dbReference type="ChEBI" id="CHEBI:190135"/>
    </ligand>
</feature>
<proteinExistence type="inferred from homology"/>
<dbReference type="InterPro" id="IPR042128">
    <property type="entry name" value="NuoE_dom"/>
</dbReference>
<dbReference type="SUPFAM" id="SSF52833">
    <property type="entry name" value="Thioredoxin-like"/>
    <property type="match status" value="1"/>
</dbReference>
<dbReference type="Pfam" id="PF01257">
    <property type="entry name" value="2Fe-2S_thioredx"/>
    <property type="match status" value="1"/>
</dbReference>
<evidence type="ECO:0000313" key="9">
    <source>
        <dbReference type="Proteomes" id="UP000824204"/>
    </source>
</evidence>
<sequence>MAKKIDVPFNGTKEQEEKLREELAQLRIEHEGKGLMIAALQKAQEIYGYLPEAVQQTIADELGVSLAEVYGVATFYAQFSLYPKGRYKIGVCLGTACYVKGSGDVYKKICDTLKIEGGQCTDDRKFSLDATRCIGCCGLAPVMTINDDVYGKVTPEEVEGILAKYSD</sequence>
<reference evidence="8" key="1">
    <citation type="journal article" date="2021" name="PeerJ">
        <title>Extensive microbial diversity within the chicken gut microbiome revealed by metagenomics and culture.</title>
        <authorList>
            <person name="Gilroy R."/>
            <person name="Ravi A."/>
            <person name="Getino M."/>
            <person name="Pursley I."/>
            <person name="Horton D.L."/>
            <person name="Alikhan N.F."/>
            <person name="Baker D."/>
            <person name="Gharbi K."/>
            <person name="Hall N."/>
            <person name="Watson M."/>
            <person name="Adriaenssens E.M."/>
            <person name="Foster-Nyarko E."/>
            <person name="Jarju S."/>
            <person name="Secka A."/>
            <person name="Antonio M."/>
            <person name="Oren A."/>
            <person name="Chaudhuri R.R."/>
            <person name="La Ragione R."/>
            <person name="Hildebrand F."/>
            <person name="Pallen M.J."/>
        </authorList>
    </citation>
    <scope>NUCLEOTIDE SEQUENCE</scope>
    <source>
        <strain evidence="8">811</strain>
    </source>
</reference>
<evidence type="ECO:0000256" key="4">
    <source>
        <dbReference type="ARBA" id="ARBA00023004"/>
    </source>
</evidence>
<dbReference type="PANTHER" id="PTHR43342:SF1">
    <property type="entry name" value="BIFURCATING [FEFE] HYDROGENASE GAMMA SUBUNIT"/>
    <property type="match status" value="1"/>
</dbReference>
<dbReference type="InterPro" id="IPR028431">
    <property type="entry name" value="NADP_DH_HndA-like"/>
</dbReference>
<evidence type="ECO:0000256" key="2">
    <source>
        <dbReference type="ARBA" id="ARBA00022714"/>
    </source>
</evidence>
<dbReference type="Proteomes" id="UP000824204">
    <property type="component" value="Unassembled WGS sequence"/>
</dbReference>